<keyword evidence="3" id="KW-1185">Reference proteome</keyword>
<reference evidence="2 3" key="1">
    <citation type="journal article" date="2021" name="Elife">
        <title>Chloroplast acquisition without the gene transfer in kleptoplastic sea slugs, Plakobranchus ocellatus.</title>
        <authorList>
            <person name="Maeda T."/>
            <person name="Takahashi S."/>
            <person name="Yoshida T."/>
            <person name="Shimamura S."/>
            <person name="Takaki Y."/>
            <person name="Nagai Y."/>
            <person name="Toyoda A."/>
            <person name="Suzuki Y."/>
            <person name="Arimoto A."/>
            <person name="Ishii H."/>
            <person name="Satoh N."/>
            <person name="Nishiyama T."/>
            <person name="Hasebe M."/>
            <person name="Maruyama T."/>
            <person name="Minagawa J."/>
            <person name="Obokata J."/>
            <person name="Shigenobu S."/>
        </authorList>
    </citation>
    <scope>NUCLEOTIDE SEQUENCE [LARGE SCALE GENOMIC DNA]</scope>
</reference>
<evidence type="ECO:0000313" key="3">
    <source>
        <dbReference type="Proteomes" id="UP000762676"/>
    </source>
</evidence>
<proteinExistence type="predicted"/>
<name>A0AAV4IK03_9GAST</name>
<dbReference type="AlphaFoldDB" id="A0AAV4IK03"/>
<evidence type="ECO:0000256" key="1">
    <source>
        <dbReference type="SAM" id="MobiDB-lite"/>
    </source>
</evidence>
<dbReference type="Proteomes" id="UP000762676">
    <property type="component" value="Unassembled WGS sequence"/>
</dbReference>
<dbReference type="EMBL" id="BMAT01013315">
    <property type="protein sequence ID" value="GFS10063.1"/>
    <property type="molecule type" value="Genomic_DNA"/>
</dbReference>
<gene>
    <name evidence="2" type="ORF">ElyMa_006638000</name>
</gene>
<evidence type="ECO:0000313" key="2">
    <source>
        <dbReference type="EMBL" id="GFS10063.1"/>
    </source>
</evidence>
<comment type="caution">
    <text evidence="2">The sequence shown here is derived from an EMBL/GenBank/DDBJ whole genome shotgun (WGS) entry which is preliminary data.</text>
</comment>
<protein>
    <submittedName>
        <fullName evidence="2">Uncharacterized protein</fullName>
    </submittedName>
</protein>
<organism evidence="2 3">
    <name type="scientific">Elysia marginata</name>
    <dbReference type="NCBI Taxonomy" id="1093978"/>
    <lineage>
        <taxon>Eukaryota</taxon>
        <taxon>Metazoa</taxon>
        <taxon>Spiralia</taxon>
        <taxon>Lophotrochozoa</taxon>
        <taxon>Mollusca</taxon>
        <taxon>Gastropoda</taxon>
        <taxon>Heterobranchia</taxon>
        <taxon>Euthyneura</taxon>
        <taxon>Panpulmonata</taxon>
        <taxon>Sacoglossa</taxon>
        <taxon>Placobranchoidea</taxon>
        <taxon>Plakobranchidae</taxon>
        <taxon>Elysia</taxon>
    </lineage>
</organism>
<feature type="region of interest" description="Disordered" evidence="1">
    <location>
        <begin position="1"/>
        <end position="51"/>
    </location>
</feature>
<sequence length="107" mass="11656">MGRCRSLPGQAAGDDGISSYQTSKGVMKTERTALGKQDSNPGPIDPKAERLPLHHDATQRIVCRKEQSLHLAQTVLKTAPTDASETTITAQTFHYIQFFNSSQGGRD</sequence>
<accession>A0AAV4IK03</accession>